<evidence type="ECO:0000259" key="8">
    <source>
        <dbReference type="Pfam" id="PF00441"/>
    </source>
</evidence>
<dbReference type="GO" id="GO:0033539">
    <property type="term" value="P:fatty acid beta-oxidation using acyl-CoA dehydrogenase"/>
    <property type="evidence" value="ECO:0007669"/>
    <property type="project" value="TreeGrafter"/>
</dbReference>
<dbReference type="InterPro" id="IPR006091">
    <property type="entry name" value="Acyl-CoA_Oxase/DH_mid-dom"/>
</dbReference>
<dbReference type="InterPro" id="IPR046373">
    <property type="entry name" value="Acyl-CoA_Oxase/DH_mid-dom_sf"/>
</dbReference>
<name>A0A841Q1W5_9BACI</name>
<dbReference type="FunFam" id="1.20.140.10:FF:000001">
    <property type="entry name" value="Acyl-CoA dehydrogenase"/>
    <property type="match status" value="1"/>
</dbReference>
<evidence type="ECO:0000259" key="10">
    <source>
        <dbReference type="Pfam" id="PF02771"/>
    </source>
</evidence>
<dbReference type="FunFam" id="2.40.110.10:FF:000002">
    <property type="entry name" value="Acyl-CoA dehydrogenase fadE12"/>
    <property type="match status" value="1"/>
</dbReference>
<comment type="cofactor">
    <cofactor evidence="1 7">
        <name>FAD</name>
        <dbReference type="ChEBI" id="CHEBI:57692"/>
    </cofactor>
</comment>
<dbReference type="InterPro" id="IPR036250">
    <property type="entry name" value="AcylCo_DH-like_C"/>
</dbReference>
<dbReference type="InterPro" id="IPR013786">
    <property type="entry name" value="AcylCoA_DH/ox_N"/>
</dbReference>
<evidence type="ECO:0000256" key="4">
    <source>
        <dbReference type="ARBA" id="ARBA00022630"/>
    </source>
</evidence>
<dbReference type="PROSITE" id="PS00073">
    <property type="entry name" value="ACYL_COA_DH_2"/>
    <property type="match status" value="1"/>
</dbReference>
<keyword evidence="6 7" id="KW-0560">Oxidoreductase</keyword>
<evidence type="ECO:0000256" key="6">
    <source>
        <dbReference type="ARBA" id="ARBA00023002"/>
    </source>
</evidence>
<dbReference type="PANTHER" id="PTHR48083">
    <property type="entry name" value="MEDIUM-CHAIN SPECIFIC ACYL-COA DEHYDROGENASE, MITOCHONDRIAL-RELATED"/>
    <property type="match status" value="1"/>
</dbReference>
<dbReference type="InterPro" id="IPR050741">
    <property type="entry name" value="Acyl-CoA_dehydrogenase"/>
</dbReference>
<keyword evidence="12" id="KW-1185">Reference proteome</keyword>
<dbReference type="AlphaFoldDB" id="A0A841Q1W5"/>
<evidence type="ECO:0000256" key="2">
    <source>
        <dbReference type="ARBA" id="ARBA00009347"/>
    </source>
</evidence>
<evidence type="ECO:0000313" key="12">
    <source>
        <dbReference type="Proteomes" id="UP000581688"/>
    </source>
</evidence>
<dbReference type="GO" id="GO:0003995">
    <property type="term" value="F:acyl-CoA dehydrogenase activity"/>
    <property type="evidence" value="ECO:0007669"/>
    <property type="project" value="InterPro"/>
</dbReference>
<dbReference type="Pfam" id="PF00441">
    <property type="entry name" value="Acyl-CoA_dh_1"/>
    <property type="match status" value="1"/>
</dbReference>
<feature type="domain" description="Acyl-CoA dehydrogenase/oxidase N-terminal" evidence="10">
    <location>
        <begin position="6"/>
        <end position="121"/>
    </location>
</feature>
<dbReference type="Gene3D" id="1.20.140.10">
    <property type="entry name" value="Butyryl-CoA Dehydrogenase, subunit A, domain 3"/>
    <property type="match status" value="1"/>
</dbReference>
<dbReference type="Pfam" id="PF02770">
    <property type="entry name" value="Acyl-CoA_dh_M"/>
    <property type="match status" value="1"/>
</dbReference>
<organism evidence="11 12">
    <name type="scientific">Salirhabdus euzebyi</name>
    <dbReference type="NCBI Taxonomy" id="394506"/>
    <lineage>
        <taxon>Bacteria</taxon>
        <taxon>Bacillati</taxon>
        <taxon>Bacillota</taxon>
        <taxon>Bacilli</taxon>
        <taxon>Bacillales</taxon>
        <taxon>Bacillaceae</taxon>
        <taxon>Salirhabdus</taxon>
    </lineage>
</organism>
<evidence type="ECO:0000313" key="11">
    <source>
        <dbReference type="EMBL" id="MBB6452443.1"/>
    </source>
</evidence>
<dbReference type="PANTHER" id="PTHR48083:SF2">
    <property type="entry name" value="MEDIUM-CHAIN SPECIFIC ACYL-COA DEHYDROGENASE, MITOCHONDRIAL"/>
    <property type="match status" value="1"/>
</dbReference>
<dbReference type="GO" id="GO:0005737">
    <property type="term" value="C:cytoplasm"/>
    <property type="evidence" value="ECO:0007669"/>
    <property type="project" value="TreeGrafter"/>
</dbReference>
<comment type="similarity">
    <text evidence="2 7">Belongs to the acyl-CoA dehydrogenase family.</text>
</comment>
<evidence type="ECO:0000259" key="9">
    <source>
        <dbReference type="Pfam" id="PF02770"/>
    </source>
</evidence>
<reference evidence="11 12" key="1">
    <citation type="submission" date="2020-08" db="EMBL/GenBank/DDBJ databases">
        <title>Genomic Encyclopedia of Type Strains, Phase IV (KMG-IV): sequencing the most valuable type-strain genomes for metagenomic binning, comparative biology and taxonomic classification.</title>
        <authorList>
            <person name="Goeker M."/>
        </authorList>
    </citation>
    <scope>NUCLEOTIDE SEQUENCE [LARGE SCALE GENOMIC DNA]</scope>
    <source>
        <strain evidence="11 12">DSM 19612</strain>
    </source>
</reference>
<evidence type="ECO:0000256" key="7">
    <source>
        <dbReference type="RuleBase" id="RU362125"/>
    </source>
</evidence>
<dbReference type="InterPro" id="IPR009100">
    <property type="entry name" value="AcylCoA_DH/oxidase_NM_dom_sf"/>
</dbReference>
<evidence type="ECO:0000256" key="3">
    <source>
        <dbReference type="ARBA" id="ARBA00019125"/>
    </source>
</evidence>
<proteinExistence type="inferred from homology"/>
<feature type="domain" description="Acyl-CoA dehydrogenase/oxidase C-terminal" evidence="8">
    <location>
        <begin position="234"/>
        <end position="380"/>
    </location>
</feature>
<accession>A0A841Q1W5</accession>
<protein>
    <recommendedName>
        <fullName evidence="3">Medium-chain specific acyl-CoA dehydrogenase, mitochondrial</fullName>
    </recommendedName>
</protein>
<dbReference type="InterPro" id="IPR037069">
    <property type="entry name" value="AcylCoA_DH/ox_N_sf"/>
</dbReference>
<comment type="caution">
    <text evidence="11">The sequence shown here is derived from an EMBL/GenBank/DDBJ whole genome shotgun (WGS) entry which is preliminary data.</text>
</comment>
<dbReference type="InterPro" id="IPR009075">
    <property type="entry name" value="AcylCo_DH/oxidase_C"/>
</dbReference>
<dbReference type="InterPro" id="IPR006089">
    <property type="entry name" value="Acyl-CoA_DH_CS"/>
</dbReference>
<gene>
    <name evidence="11" type="ORF">HNQ94_000888</name>
</gene>
<dbReference type="RefSeq" id="WP_174494901.1">
    <property type="nucleotide sequence ID" value="NZ_CADDWK010000002.1"/>
</dbReference>
<sequence>MYLRLTDEQKMVQETIRKFVEKELIPLENEVLRNEIEGKPSISAEKQKELQLKAKKAGFWGINTPEEYGGADLGQLMQAIVAMEVSKTFVPFRFGGSADNILYYGNDKQKEKYLIPTINGDKISCFAMTEPGAGSDTRNIKMTAVKDGDEWVLNGEKTFITGGNEADFVMVIAITDKEAHERTGRDGVTCFIVDRDMGWKSEYIHTMGEWGPAALVFDDVRVPEENILGELHGGYNLGLEWIGFARWIVGARAVGMAERLLQMAIDYAKERKTFGKPIADRQAIQWQIADSAVEIEAARWLVLNAAFTLDQGEDNRHLASIAKLYGANMGNNVVDRVLQIHGGMGYTRELPIERWYREARLWRIYDGTDEIQRLIISRNLIKGHVKIGQFV</sequence>
<dbReference type="Pfam" id="PF02771">
    <property type="entry name" value="Acyl-CoA_dh_N"/>
    <property type="match status" value="1"/>
</dbReference>
<feature type="domain" description="Acyl-CoA oxidase/dehydrogenase middle" evidence="9">
    <location>
        <begin position="125"/>
        <end position="219"/>
    </location>
</feature>
<keyword evidence="4 7" id="KW-0285">Flavoprotein</keyword>
<evidence type="ECO:0000256" key="1">
    <source>
        <dbReference type="ARBA" id="ARBA00001974"/>
    </source>
</evidence>
<dbReference type="SUPFAM" id="SSF56645">
    <property type="entry name" value="Acyl-CoA dehydrogenase NM domain-like"/>
    <property type="match status" value="1"/>
</dbReference>
<dbReference type="Gene3D" id="1.10.540.10">
    <property type="entry name" value="Acyl-CoA dehydrogenase/oxidase, N-terminal domain"/>
    <property type="match status" value="1"/>
</dbReference>
<dbReference type="SUPFAM" id="SSF47203">
    <property type="entry name" value="Acyl-CoA dehydrogenase C-terminal domain-like"/>
    <property type="match status" value="1"/>
</dbReference>
<evidence type="ECO:0000256" key="5">
    <source>
        <dbReference type="ARBA" id="ARBA00022827"/>
    </source>
</evidence>
<keyword evidence="5 7" id="KW-0274">FAD</keyword>
<dbReference type="Proteomes" id="UP000581688">
    <property type="component" value="Unassembled WGS sequence"/>
</dbReference>
<dbReference type="GO" id="GO:0050660">
    <property type="term" value="F:flavin adenine dinucleotide binding"/>
    <property type="evidence" value="ECO:0007669"/>
    <property type="project" value="InterPro"/>
</dbReference>
<dbReference type="EMBL" id="JACHGH010000002">
    <property type="protein sequence ID" value="MBB6452443.1"/>
    <property type="molecule type" value="Genomic_DNA"/>
</dbReference>
<dbReference type="Gene3D" id="2.40.110.10">
    <property type="entry name" value="Butyryl-CoA Dehydrogenase, subunit A, domain 2"/>
    <property type="match status" value="1"/>
</dbReference>